<keyword evidence="1" id="KW-0521">NADP</keyword>
<comment type="caution">
    <text evidence="4">The sequence shown here is derived from an EMBL/GenBank/DDBJ whole genome shotgun (WGS) entry which is preliminary data.</text>
</comment>
<protein>
    <submittedName>
        <fullName evidence="4">NAD(P)H-quinone oxidoreductase</fullName>
    </submittedName>
</protein>
<dbReference type="EMBL" id="JBHMDM010000004">
    <property type="protein sequence ID" value="MFB9376974.1"/>
    <property type="molecule type" value="Genomic_DNA"/>
</dbReference>
<dbReference type="Proteomes" id="UP001589748">
    <property type="component" value="Unassembled WGS sequence"/>
</dbReference>
<evidence type="ECO:0000259" key="3">
    <source>
        <dbReference type="SMART" id="SM00829"/>
    </source>
</evidence>
<reference evidence="4 5" key="1">
    <citation type="submission" date="2024-09" db="EMBL/GenBank/DDBJ databases">
        <authorList>
            <person name="Sun Q."/>
            <person name="Mori K."/>
        </authorList>
    </citation>
    <scope>NUCLEOTIDE SEQUENCE [LARGE SCALE GENOMIC DNA]</scope>
    <source>
        <strain evidence="4 5">TISTR 1856</strain>
    </source>
</reference>
<dbReference type="InterPro" id="IPR011032">
    <property type="entry name" value="GroES-like_sf"/>
</dbReference>
<dbReference type="InterPro" id="IPR036291">
    <property type="entry name" value="NAD(P)-bd_dom_sf"/>
</dbReference>
<dbReference type="Pfam" id="PF00107">
    <property type="entry name" value="ADH_zinc_N"/>
    <property type="match status" value="1"/>
</dbReference>
<keyword evidence="5" id="KW-1185">Reference proteome</keyword>
<dbReference type="PANTHER" id="PTHR48106">
    <property type="entry name" value="QUINONE OXIDOREDUCTASE PIG3-RELATED"/>
    <property type="match status" value="1"/>
</dbReference>
<feature type="domain" description="Enoyl reductase (ER)" evidence="3">
    <location>
        <begin position="10"/>
        <end position="323"/>
    </location>
</feature>
<dbReference type="InterPro" id="IPR013149">
    <property type="entry name" value="ADH-like_C"/>
</dbReference>
<dbReference type="InterPro" id="IPR020843">
    <property type="entry name" value="ER"/>
</dbReference>
<proteinExistence type="predicted"/>
<dbReference type="CDD" id="cd05276">
    <property type="entry name" value="p53_inducible_oxidoreductase"/>
    <property type="match status" value="1"/>
</dbReference>
<dbReference type="InterPro" id="IPR014189">
    <property type="entry name" value="Quinone_OxRdtase_PIG3"/>
</dbReference>
<sequence>MRAVLVEAPGDPGSLLVRDVPDPVPAAGEVLVDVVAAGVNRADVMQRQGHYPPPPGASEVLGLEVSGRVAAVGDGVEDWPVGTEVCALLAGGGYAERVAVPVGQVLPVPAGVGLVEAAALPEVTCTVWSNVFLGAGLRPGDLLLVHGGGSGIGTMAIQLATAIGARVAVTAGSAGKLQRCAEFGAEILVNYREQDFVAEIAAATDGRGADVVLDVVGAKYLSRNVEVLARHGRLVVVGLQGGARAELDLAALLAKCASVTATALRSRPAAEKAEIVDSVRDHVWPLVADGAVRPVVDRTFGLEEVAEAHRLLEESGHVGKILLTTGAA</sequence>
<dbReference type="SMART" id="SM00829">
    <property type="entry name" value="PKS_ER"/>
    <property type="match status" value="1"/>
</dbReference>
<dbReference type="SUPFAM" id="SSF51735">
    <property type="entry name" value="NAD(P)-binding Rossmann-fold domains"/>
    <property type="match status" value="1"/>
</dbReference>
<keyword evidence="2" id="KW-0560">Oxidoreductase</keyword>
<dbReference type="Gene3D" id="3.90.180.10">
    <property type="entry name" value="Medium-chain alcohol dehydrogenases, catalytic domain"/>
    <property type="match status" value="1"/>
</dbReference>
<dbReference type="NCBIfam" id="TIGR02824">
    <property type="entry name" value="quinone_pig3"/>
    <property type="match status" value="1"/>
</dbReference>
<gene>
    <name evidence="4" type="ORF">ACFFVI_08330</name>
</gene>
<dbReference type="PANTHER" id="PTHR48106:SF8">
    <property type="entry name" value="OS02G0805600 PROTEIN"/>
    <property type="match status" value="1"/>
</dbReference>
<accession>A0ABV5LSD9</accession>
<dbReference type="RefSeq" id="WP_380135398.1">
    <property type="nucleotide sequence ID" value="NZ_JBHLUI010000003.1"/>
</dbReference>
<evidence type="ECO:0000313" key="5">
    <source>
        <dbReference type="Proteomes" id="UP001589748"/>
    </source>
</evidence>
<dbReference type="SUPFAM" id="SSF50129">
    <property type="entry name" value="GroES-like"/>
    <property type="match status" value="1"/>
</dbReference>
<dbReference type="InterPro" id="IPR013154">
    <property type="entry name" value="ADH-like_N"/>
</dbReference>
<dbReference type="Pfam" id="PF08240">
    <property type="entry name" value="ADH_N"/>
    <property type="match status" value="1"/>
</dbReference>
<evidence type="ECO:0000256" key="1">
    <source>
        <dbReference type="ARBA" id="ARBA00022857"/>
    </source>
</evidence>
<organism evidence="4 5">
    <name type="scientific">Kineococcus gynurae</name>
    <dbReference type="NCBI Taxonomy" id="452979"/>
    <lineage>
        <taxon>Bacteria</taxon>
        <taxon>Bacillati</taxon>
        <taxon>Actinomycetota</taxon>
        <taxon>Actinomycetes</taxon>
        <taxon>Kineosporiales</taxon>
        <taxon>Kineosporiaceae</taxon>
        <taxon>Kineococcus</taxon>
    </lineage>
</organism>
<dbReference type="Gene3D" id="3.40.50.720">
    <property type="entry name" value="NAD(P)-binding Rossmann-like Domain"/>
    <property type="match status" value="1"/>
</dbReference>
<evidence type="ECO:0000313" key="4">
    <source>
        <dbReference type="EMBL" id="MFB9376974.1"/>
    </source>
</evidence>
<name>A0ABV5LSD9_9ACTN</name>
<evidence type="ECO:0000256" key="2">
    <source>
        <dbReference type="ARBA" id="ARBA00023002"/>
    </source>
</evidence>